<keyword evidence="4" id="KW-1185">Reference proteome</keyword>
<evidence type="ECO:0000313" key="4">
    <source>
        <dbReference type="Proteomes" id="UP000076722"/>
    </source>
</evidence>
<feature type="region of interest" description="Disordered" evidence="1">
    <location>
        <begin position="1"/>
        <end position="27"/>
    </location>
</feature>
<keyword evidence="2" id="KW-0472">Membrane</keyword>
<proteinExistence type="predicted"/>
<keyword evidence="2" id="KW-0812">Transmembrane</keyword>
<gene>
    <name evidence="3" type="ORF">SISNIDRAFT_456571</name>
</gene>
<organism evidence="3 4">
    <name type="scientific">Sistotremastrum niveocremeum HHB9708</name>
    <dbReference type="NCBI Taxonomy" id="1314777"/>
    <lineage>
        <taxon>Eukaryota</taxon>
        <taxon>Fungi</taxon>
        <taxon>Dikarya</taxon>
        <taxon>Basidiomycota</taxon>
        <taxon>Agaricomycotina</taxon>
        <taxon>Agaricomycetes</taxon>
        <taxon>Sistotremastrales</taxon>
        <taxon>Sistotremastraceae</taxon>
        <taxon>Sertulicium</taxon>
        <taxon>Sertulicium niveocremeum</taxon>
    </lineage>
</organism>
<dbReference type="AlphaFoldDB" id="A0A164SN29"/>
<dbReference type="Proteomes" id="UP000076722">
    <property type="component" value="Unassembled WGS sequence"/>
</dbReference>
<sequence length="67" mass="7349">MTINCGETRLHSRSMNQMTGFRTPANPPHRTLALNGAPSISCHATVLSAFLFLTFSVAYIQPTRRAS</sequence>
<evidence type="ECO:0000313" key="3">
    <source>
        <dbReference type="EMBL" id="KZS91646.1"/>
    </source>
</evidence>
<accession>A0A164SN29</accession>
<name>A0A164SN29_9AGAM</name>
<evidence type="ECO:0000256" key="2">
    <source>
        <dbReference type="SAM" id="Phobius"/>
    </source>
</evidence>
<reference evidence="3 4" key="1">
    <citation type="journal article" date="2016" name="Mol. Biol. Evol.">
        <title>Comparative Genomics of Early-Diverging Mushroom-Forming Fungi Provides Insights into the Origins of Lignocellulose Decay Capabilities.</title>
        <authorList>
            <person name="Nagy L.G."/>
            <person name="Riley R."/>
            <person name="Tritt A."/>
            <person name="Adam C."/>
            <person name="Daum C."/>
            <person name="Floudas D."/>
            <person name="Sun H."/>
            <person name="Yadav J.S."/>
            <person name="Pangilinan J."/>
            <person name="Larsson K.H."/>
            <person name="Matsuura K."/>
            <person name="Barry K."/>
            <person name="Labutti K."/>
            <person name="Kuo R."/>
            <person name="Ohm R.A."/>
            <person name="Bhattacharya S.S."/>
            <person name="Shirouzu T."/>
            <person name="Yoshinaga Y."/>
            <person name="Martin F.M."/>
            <person name="Grigoriev I.V."/>
            <person name="Hibbett D.S."/>
        </authorList>
    </citation>
    <scope>NUCLEOTIDE SEQUENCE [LARGE SCALE GENOMIC DNA]</scope>
    <source>
        <strain evidence="3 4">HHB9708</strain>
    </source>
</reference>
<keyword evidence="2" id="KW-1133">Transmembrane helix</keyword>
<feature type="transmembrane region" description="Helical" evidence="2">
    <location>
        <begin position="37"/>
        <end position="60"/>
    </location>
</feature>
<protein>
    <submittedName>
        <fullName evidence="3">Uncharacterized protein</fullName>
    </submittedName>
</protein>
<dbReference type="EMBL" id="KV419414">
    <property type="protein sequence ID" value="KZS91646.1"/>
    <property type="molecule type" value="Genomic_DNA"/>
</dbReference>
<evidence type="ECO:0000256" key="1">
    <source>
        <dbReference type="SAM" id="MobiDB-lite"/>
    </source>
</evidence>